<feature type="signal peptide" evidence="1">
    <location>
        <begin position="1"/>
        <end position="21"/>
    </location>
</feature>
<evidence type="ECO:0000313" key="2">
    <source>
        <dbReference type="EMBL" id="TFK95559.1"/>
    </source>
</evidence>
<organism evidence="2 3">
    <name type="scientific">Pterulicium gracile</name>
    <dbReference type="NCBI Taxonomy" id="1884261"/>
    <lineage>
        <taxon>Eukaryota</taxon>
        <taxon>Fungi</taxon>
        <taxon>Dikarya</taxon>
        <taxon>Basidiomycota</taxon>
        <taxon>Agaricomycotina</taxon>
        <taxon>Agaricomycetes</taxon>
        <taxon>Agaricomycetidae</taxon>
        <taxon>Agaricales</taxon>
        <taxon>Pleurotineae</taxon>
        <taxon>Pterulaceae</taxon>
        <taxon>Pterulicium</taxon>
    </lineage>
</organism>
<evidence type="ECO:0000313" key="3">
    <source>
        <dbReference type="Proteomes" id="UP000305067"/>
    </source>
</evidence>
<protein>
    <submittedName>
        <fullName evidence="2">Uncharacterized protein</fullName>
    </submittedName>
</protein>
<evidence type="ECO:0000256" key="1">
    <source>
        <dbReference type="SAM" id="SignalP"/>
    </source>
</evidence>
<dbReference type="AlphaFoldDB" id="A0A5C3Q3D2"/>
<reference evidence="2 3" key="1">
    <citation type="journal article" date="2019" name="Nat. Ecol. Evol.">
        <title>Megaphylogeny resolves global patterns of mushroom evolution.</title>
        <authorList>
            <person name="Varga T."/>
            <person name="Krizsan K."/>
            <person name="Foldi C."/>
            <person name="Dima B."/>
            <person name="Sanchez-Garcia M."/>
            <person name="Sanchez-Ramirez S."/>
            <person name="Szollosi G.J."/>
            <person name="Szarkandi J.G."/>
            <person name="Papp V."/>
            <person name="Albert L."/>
            <person name="Andreopoulos W."/>
            <person name="Angelini C."/>
            <person name="Antonin V."/>
            <person name="Barry K.W."/>
            <person name="Bougher N.L."/>
            <person name="Buchanan P."/>
            <person name="Buyck B."/>
            <person name="Bense V."/>
            <person name="Catcheside P."/>
            <person name="Chovatia M."/>
            <person name="Cooper J."/>
            <person name="Damon W."/>
            <person name="Desjardin D."/>
            <person name="Finy P."/>
            <person name="Geml J."/>
            <person name="Haridas S."/>
            <person name="Hughes K."/>
            <person name="Justo A."/>
            <person name="Karasinski D."/>
            <person name="Kautmanova I."/>
            <person name="Kiss B."/>
            <person name="Kocsube S."/>
            <person name="Kotiranta H."/>
            <person name="LaButti K.M."/>
            <person name="Lechner B.E."/>
            <person name="Liimatainen K."/>
            <person name="Lipzen A."/>
            <person name="Lukacs Z."/>
            <person name="Mihaltcheva S."/>
            <person name="Morgado L.N."/>
            <person name="Niskanen T."/>
            <person name="Noordeloos M.E."/>
            <person name="Ohm R.A."/>
            <person name="Ortiz-Santana B."/>
            <person name="Ovrebo C."/>
            <person name="Racz N."/>
            <person name="Riley R."/>
            <person name="Savchenko A."/>
            <person name="Shiryaev A."/>
            <person name="Soop K."/>
            <person name="Spirin V."/>
            <person name="Szebenyi C."/>
            <person name="Tomsovsky M."/>
            <person name="Tulloss R.E."/>
            <person name="Uehling J."/>
            <person name="Grigoriev I.V."/>
            <person name="Vagvolgyi C."/>
            <person name="Papp T."/>
            <person name="Martin F.M."/>
            <person name="Miettinen O."/>
            <person name="Hibbett D.S."/>
            <person name="Nagy L.G."/>
        </authorList>
    </citation>
    <scope>NUCLEOTIDE SEQUENCE [LARGE SCALE GENOMIC DNA]</scope>
    <source>
        <strain evidence="2 3">CBS 309.79</strain>
    </source>
</reference>
<gene>
    <name evidence="2" type="ORF">BDV98DRAFT_598490</name>
</gene>
<feature type="chain" id="PRO_5023044801" evidence="1">
    <location>
        <begin position="22"/>
        <end position="95"/>
    </location>
</feature>
<keyword evidence="3" id="KW-1185">Reference proteome</keyword>
<proteinExistence type="predicted"/>
<dbReference type="EMBL" id="ML178881">
    <property type="protein sequence ID" value="TFK95559.1"/>
    <property type="molecule type" value="Genomic_DNA"/>
</dbReference>
<keyword evidence="1" id="KW-0732">Signal</keyword>
<name>A0A5C3Q3D2_9AGAR</name>
<accession>A0A5C3Q3D2</accession>
<dbReference type="Proteomes" id="UP000305067">
    <property type="component" value="Unassembled WGS sequence"/>
</dbReference>
<sequence>MSLSTSYALSALVLLAMLADASPAPALTTVTLYGVSNSQVEPTTTDPELPRITVVDESHKFLGVDESGSATYEVKHRLEDFVFTGPYNWSTSIQS</sequence>